<sequence length="183" mass="20660">MSDYSCLSILKTKAKKLVRIQKIKQSEALEIVAKEAQFSSYHELKEVAKRDPFEPRLVLAAMGESSLEDALYTEEVFSAIETEVMELLSGETADTNAYDFNVEDLEATKVKYDEKRGILTVLASFTYQGEQDPDRAYSGTSFEVVAEMQLILRENAWSLVEDSLELASVVSDTDRDWYDDVDG</sequence>
<reference evidence="1" key="1">
    <citation type="submission" date="2015-07" db="EMBL/GenBank/DDBJ databases">
        <title>Co-Production of KPC-18 and VIM-1 Carbapenemases by Enterobacter cloacae.</title>
        <authorList>
            <person name="Doi Y."/>
        </authorList>
    </citation>
    <scope>NUCLEOTIDE SEQUENCE</scope>
    <source>
        <strain evidence="1">G6809</strain>
        <plasmid evidence="1">pG6809-1</plasmid>
    </source>
</reference>
<name>A0A0P0LCJ4_ENTCL</name>
<geneLocation type="plasmid" evidence="1">
    <name>pG6809-1</name>
</geneLocation>
<dbReference type="EMBL" id="KT345945">
    <property type="protein sequence ID" value="ALK44022.1"/>
    <property type="molecule type" value="Genomic_DNA"/>
</dbReference>
<accession>A0A0P0LCJ4</accession>
<dbReference type="RefSeq" id="WP_001287064.1">
    <property type="nucleotide sequence ID" value="NC_032102.1"/>
</dbReference>
<protein>
    <submittedName>
        <fullName evidence="1">Uncharacterized protein</fullName>
    </submittedName>
</protein>
<dbReference type="AlphaFoldDB" id="A0A0P0LCJ4"/>
<organism evidence="1">
    <name type="scientific">Enterobacter cloacae</name>
    <dbReference type="NCBI Taxonomy" id="550"/>
    <lineage>
        <taxon>Bacteria</taxon>
        <taxon>Pseudomonadati</taxon>
        <taxon>Pseudomonadota</taxon>
        <taxon>Gammaproteobacteria</taxon>
        <taxon>Enterobacterales</taxon>
        <taxon>Enterobacteriaceae</taxon>
        <taxon>Enterobacter</taxon>
        <taxon>Enterobacter cloacae complex</taxon>
    </lineage>
</organism>
<keyword evidence="1" id="KW-0614">Plasmid</keyword>
<proteinExistence type="predicted"/>
<evidence type="ECO:0000313" key="1">
    <source>
        <dbReference type="EMBL" id="ALK44022.1"/>
    </source>
</evidence>